<evidence type="ECO:0000313" key="2">
    <source>
        <dbReference type="EMBL" id="RFA09095.1"/>
    </source>
</evidence>
<sequence length="212" mass="22089">MDDEQAGSMALRAWSAVSGRVGAGIVAAAGGLFSLAVFAAVSEAQRRSVVLWLGWTGTTKLKAAAVAVVVVCGIVAVACFGFALNSRVPWRVLRLVGSVVLFGVLIVGGGAALLVTFVSAVVTGPTKYHAFSSPDGQTIVLITEDDWGHGQIAEQVWGPLYAVGTVYSADDYYLPVAAGTFSTAWTPTTFTLTYQTDADTPGIRTATIDLDR</sequence>
<organism evidence="2 3">
    <name type="scientific">Subtercola boreus</name>
    <dbReference type="NCBI Taxonomy" id="120213"/>
    <lineage>
        <taxon>Bacteria</taxon>
        <taxon>Bacillati</taxon>
        <taxon>Actinomycetota</taxon>
        <taxon>Actinomycetes</taxon>
        <taxon>Micrococcales</taxon>
        <taxon>Microbacteriaceae</taxon>
        <taxon>Subtercola</taxon>
    </lineage>
</organism>
<keyword evidence="1" id="KW-1133">Transmembrane helix</keyword>
<protein>
    <submittedName>
        <fullName evidence="2">Uncharacterized protein</fullName>
    </submittedName>
</protein>
<evidence type="ECO:0000313" key="3">
    <source>
        <dbReference type="Proteomes" id="UP000256486"/>
    </source>
</evidence>
<dbReference type="EMBL" id="NBWZ01000001">
    <property type="protein sequence ID" value="RFA09095.1"/>
    <property type="molecule type" value="Genomic_DNA"/>
</dbReference>
<gene>
    <name evidence="2" type="ORF">B7R54_07545</name>
</gene>
<dbReference type="Proteomes" id="UP000256486">
    <property type="component" value="Unassembled WGS sequence"/>
</dbReference>
<proteinExistence type="predicted"/>
<accession>A0A3E0VHH6</accession>
<keyword evidence="1" id="KW-0812">Transmembrane</keyword>
<feature type="transmembrane region" description="Helical" evidence="1">
    <location>
        <begin position="61"/>
        <end position="83"/>
    </location>
</feature>
<dbReference type="AlphaFoldDB" id="A0A3E0VHH6"/>
<feature type="transmembrane region" description="Helical" evidence="1">
    <location>
        <begin position="21"/>
        <end position="41"/>
    </location>
</feature>
<keyword evidence="1" id="KW-0472">Membrane</keyword>
<keyword evidence="3" id="KW-1185">Reference proteome</keyword>
<comment type="caution">
    <text evidence="2">The sequence shown here is derived from an EMBL/GenBank/DDBJ whole genome shotgun (WGS) entry which is preliminary data.</text>
</comment>
<evidence type="ECO:0000256" key="1">
    <source>
        <dbReference type="SAM" id="Phobius"/>
    </source>
</evidence>
<feature type="transmembrane region" description="Helical" evidence="1">
    <location>
        <begin position="95"/>
        <end position="122"/>
    </location>
</feature>
<name>A0A3E0VHH6_9MICO</name>
<reference evidence="2 3" key="1">
    <citation type="submission" date="2017-04" db="EMBL/GenBank/DDBJ databases">
        <title>Comparative genome analysis of Subtercola boreus.</title>
        <authorList>
            <person name="Cho Y.-J."/>
            <person name="Cho A."/>
            <person name="Kim O.-S."/>
            <person name="Lee J.-I."/>
        </authorList>
    </citation>
    <scope>NUCLEOTIDE SEQUENCE [LARGE SCALE GENOMIC DNA]</scope>
    <source>
        <strain evidence="2 3">K300</strain>
    </source>
</reference>